<evidence type="ECO:0000313" key="1">
    <source>
        <dbReference type="EMBL" id="MFC4127132.1"/>
    </source>
</evidence>
<comment type="caution">
    <text evidence="1">The sequence shown here is derived from an EMBL/GenBank/DDBJ whole genome shotgun (WGS) entry which is preliminary data.</text>
</comment>
<proteinExistence type="predicted"/>
<name>A0ABV8L8J4_9NOCA</name>
<keyword evidence="2" id="KW-1185">Reference proteome</keyword>
<organism evidence="1 2">
    <name type="scientific">Nocardia rhizosphaerae</name>
    <dbReference type="NCBI Taxonomy" id="1691571"/>
    <lineage>
        <taxon>Bacteria</taxon>
        <taxon>Bacillati</taxon>
        <taxon>Actinomycetota</taxon>
        <taxon>Actinomycetes</taxon>
        <taxon>Mycobacteriales</taxon>
        <taxon>Nocardiaceae</taxon>
        <taxon>Nocardia</taxon>
    </lineage>
</organism>
<dbReference type="Proteomes" id="UP001595767">
    <property type="component" value="Unassembled WGS sequence"/>
</dbReference>
<gene>
    <name evidence="1" type="ORF">ACFOW8_19560</name>
</gene>
<evidence type="ECO:0000313" key="2">
    <source>
        <dbReference type="Proteomes" id="UP001595767"/>
    </source>
</evidence>
<protein>
    <submittedName>
        <fullName evidence="1">Uncharacterized protein</fullName>
    </submittedName>
</protein>
<sequence>MDILREADYPFPATRLKFLGTIIQKYRIRAGGPSAAFQRYFTDLDSAVIQTLRPALKNSDLLLEPQVYDDAGLGEELRLESIPDFNSLIAESQRTRKPVFSLTQAELNKQGVVWDNAEQSIDSFHKIFTSLADRIEKLTAK</sequence>
<dbReference type="EMBL" id="JBHSBA010000011">
    <property type="protein sequence ID" value="MFC4127132.1"/>
    <property type="molecule type" value="Genomic_DNA"/>
</dbReference>
<reference evidence="2" key="1">
    <citation type="journal article" date="2019" name="Int. J. Syst. Evol. Microbiol.">
        <title>The Global Catalogue of Microorganisms (GCM) 10K type strain sequencing project: providing services to taxonomists for standard genome sequencing and annotation.</title>
        <authorList>
            <consortium name="The Broad Institute Genomics Platform"/>
            <consortium name="The Broad Institute Genome Sequencing Center for Infectious Disease"/>
            <person name="Wu L."/>
            <person name="Ma J."/>
        </authorList>
    </citation>
    <scope>NUCLEOTIDE SEQUENCE [LARGE SCALE GENOMIC DNA]</scope>
    <source>
        <strain evidence="2">CGMCC 4.7204</strain>
    </source>
</reference>
<dbReference type="RefSeq" id="WP_378552319.1">
    <property type="nucleotide sequence ID" value="NZ_JBHSBA010000011.1"/>
</dbReference>
<accession>A0ABV8L8J4</accession>